<dbReference type="EMBL" id="AMBO01000337">
    <property type="protein sequence ID" value="EKD00632.1"/>
    <property type="molecule type" value="Genomic_DNA"/>
</dbReference>
<proteinExistence type="predicted"/>
<feature type="region of interest" description="Disordered" evidence="7">
    <location>
        <begin position="593"/>
        <end position="612"/>
    </location>
</feature>
<keyword evidence="3 8" id="KW-0812">Transmembrane</keyword>
<evidence type="ECO:0000256" key="4">
    <source>
        <dbReference type="ARBA" id="ARBA00022989"/>
    </source>
</evidence>
<feature type="transmembrane region" description="Helical" evidence="8">
    <location>
        <begin position="422"/>
        <end position="442"/>
    </location>
</feature>
<dbReference type="GO" id="GO:0030258">
    <property type="term" value="P:lipid modification"/>
    <property type="evidence" value="ECO:0007669"/>
    <property type="project" value="TreeGrafter"/>
</dbReference>
<feature type="compositionally biased region" description="Basic residues" evidence="7">
    <location>
        <begin position="661"/>
        <end position="670"/>
    </location>
</feature>
<evidence type="ECO:0000256" key="1">
    <source>
        <dbReference type="ARBA" id="ARBA00004141"/>
    </source>
</evidence>
<evidence type="ECO:0000256" key="5">
    <source>
        <dbReference type="ARBA" id="ARBA00023136"/>
    </source>
</evidence>
<dbReference type="AlphaFoldDB" id="K1VMQ4"/>
<dbReference type="PANTHER" id="PTHR13906:SF4">
    <property type="entry name" value="LYSOPHOSPHOLIPID ACYLTRANSFERASE 6"/>
    <property type="match status" value="1"/>
</dbReference>
<dbReference type="HOGENOM" id="CLU_011340_5_0_1"/>
<accession>K1VMQ4</accession>
<evidence type="ECO:0000313" key="10">
    <source>
        <dbReference type="Proteomes" id="UP000006757"/>
    </source>
</evidence>
<keyword evidence="6 9" id="KW-0012">Acyltransferase</keyword>
<dbReference type="GO" id="GO:0046474">
    <property type="term" value="P:glycerophospholipid biosynthetic process"/>
    <property type="evidence" value="ECO:0007669"/>
    <property type="project" value="TreeGrafter"/>
</dbReference>
<feature type="region of interest" description="Disordered" evidence="7">
    <location>
        <begin position="622"/>
        <end position="670"/>
    </location>
</feature>
<feature type="transmembrane region" description="Helical" evidence="8">
    <location>
        <begin position="47"/>
        <end position="64"/>
    </location>
</feature>
<dbReference type="OrthoDB" id="286734at2759"/>
<gene>
    <name evidence="9" type="ORF">A1Q2_05059</name>
</gene>
<dbReference type="PANTHER" id="PTHR13906">
    <property type="entry name" value="PORCUPINE"/>
    <property type="match status" value="1"/>
</dbReference>
<dbReference type="GO" id="GO:0005783">
    <property type="term" value="C:endoplasmic reticulum"/>
    <property type="evidence" value="ECO:0007669"/>
    <property type="project" value="TreeGrafter"/>
</dbReference>
<dbReference type="OMA" id="FTGPMMI"/>
<feature type="transmembrane region" description="Helical" evidence="8">
    <location>
        <begin position="161"/>
        <end position="179"/>
    </location>
</feature>
<keyword evidence="5 8" id="KW-0472">Membrane</keyword>
<comment type="subcellular location">
    <subcellularLocation>
        <location evidence="1">Membrane</location>
        <topology evidence="1">Multi-pass membrane protein</topology>
    </subcellularLocation>
</comment>
<evidence type="ECO:0000256" key="7">
    <source>
        <dbReference type="SAM" id="MobiDB-lite"/>
    </source>
</evidence>
<dbReference type="eggNOG" id="KOG2704">
    <property type="taxonomic scope" value="Eukaryota"/>
</dbReference>
<feature type="transmembrane region" description="Helical" evidence="8">
    <location>
        <begin position="94"/>
        <end position="111"/>
    </location>
</feature>
<keyword evidence="10" id="KW-1185">Reference proteome</keyword>
<feature type="transmembrane region" description="Helical" evidence="8">
    <location>
        <begin position="70"/>
        <end position="87"/>
    </location>
</feature>
<evidence type="ECO:0000256" key="3">
    <source>
        <dbReference type="ARBA" id="ARBA00022692"/>
    </source>
</evidence>
<feature type="region of interest" description="Disordered" evidence="7">
    <location>
        <begin position="488"/>
        <end position="519"/>
    </location>
</feature>
<dbReference type="FunCoup" id="K1VMQ4">
    <property type="interactions" value="113"/>
</dbReference>
<feature type="transmembrane region" description="Helical" evidence="8">
    <location>
        <begin position="217"/>
        <end position="234"/>
    </location>
</feature>
<feature type="compositionally biased region" description="Low complexity" evidence="7">
    <location>
        <begin position="488"/>
        <end position="499"/>
    </location>
</feature>
<keyword evidence="4 8" id="KW-1133">Transmembrane helix</keyword>
<feature type="transmembrane region" description="Helical" evidence="8">
    <location>
        <begin position="20"/>
        <end position="40"/>
    </location>
</feature>
<comment type="caution">
    <text evidence="9">The sequence shown here is derived from an EMBL/GenBank/DDBJ whole genome shotgun (WGS) entry which is preliminary data.</text>
</comment>
<dbReference type="Pfam" id="PF03062">
    <property type="entry name" value="MBOAT"/>
    <property type="match status" value="1"/>
</dbReference>
<dbReference type="InParanoid" id="K1VMQ4"/>
<feature type="compositionally biased region" description="Polar residues" evidence="7">
    <location>
        <begin position="643"/>
        <end position="658"/>
    </location>
</feature>
<dbReference type="InterPro" id="IPR004299">
    <property type="entry name" value="MBOAT_fam"/>
</dbReference>
<evidence type="ECO:0000256" key="2">
    <source>
        <dbReference type="ARBA" id="ARBA00022679"/>
    </source>
</evidence>
<dbReference type="InterPro" id="IPR049941">
    <property type="entry name" value="LPLAT_7/PORCN-like"/>
</dbReference>
<dbReference type="GO" id="GO:0016020">
    <property type="term" value="C:membrane"/>
    <property type="evidence" value="ECO:0007669"/>
    <property type="project" value="UniProtKB-SubCell"/>
</dbReference>
<evidence type="ECO:0000313" key="9">
    <source>
        <dbReference type="EMBL" id="EKD00632.1"/>
    </source>
</evidence>
<organism evidence="9 10">
    <name type="scientific">Trichosporon asahii var. asahii (strain CBS 8904)</name>
    <name type="common">Yeast</name>
    <dbReference type="NCBI Taxonomy" id="1220162"/>
    <lineage>
        <taxon>Eukaryota</taxon>
        <taxon>Fungi</taxon>
        <taxon>Dikarya</taxon>
        <taxon>Basidiomycota</taxon>
        <taxon>Agaricomycotina</taxon>
        <taxon>Tremellomycetes</taxon>
        <taxon>Trichosporonales</taxon>
        <taxon>Trichosporonaceae</taxon>
        <taxon>Trichosporon</taxon>
    </lineage>
</organism>
<dbReference type="GO" id="GO:0003841">
    <property type="term" value="F:1-acylglycerol-3-phosphate O-acyltransferase activity"/>
    <property type="evidence" value="ECO:0007669"/>
    <property type="project" value="TreeGrafter"/>
</dbReference>
<dbReference type="GO" id="GO:0047184">
    <property type="term" value="F:1-acylglycerophosphocholine O-acyltransferase activity"/>
    <property type="evidence" value="ECO:0007669"/>
    <property type="project" value="TreeGrafter"/>
</dbReference>
<evidence type="ECO:0000256" key="8">
    <source>
        <dbReference type="SAM" id="Phobius"/>
    </source>
</evidence>
<protein>
    <submittedName>
        <fullName evidence="9">Member of the MBOAT family of putative membrane-bound O-acyltransferase</fullName>
    </submittedName>
</protein>
<reference evidence="9 10" key="1">
    <citation type="journal article" date="2012" name="Eukaryot. Cell">
        <title>Genome sequence of the Trichosporon asahii environmental strain CBS 8904.</title>
        <authorList>
            <person name="Yang R.Y."/>
            <person name="Li H.T."/>
            <person name="Zhu H."/>
            <person name="Zhou G.P."/>
            <person name="Wang M."/>
            <person name="Wang L."/>
        </authorList>
    </citation>
    <scope>NUCLEOTIDE SEQUENCE [LARGE SCALE GENOMIC DNA]</scope>
    <source>
        <strain evidence="9 10">CBS 8904</strain>
    </source>
</reference>
<sequence length="670" mass="74993">MFWDPLFNALSEKTGSPPDQIKLIAALLVSYPLASIFIRIPAKHPNWAHIFSLTISTIFLGPLLGLWRGYIELIIVSMVVYLIVAIVKSKNMPWIAFLFAMGHLTIIHIRRTFNHVPVSTIEISAMEMVLVMKLTTFAWNVHDGRRRPELSTRLTKLPSPLAYLGYCFFFPTVLVGPAFEYKTYDDMVNHQLYDMPKFAPDGTPLRRRTPHGRRRTAYLHLCLGLFFLALYAILGARGDYARINSPAWWTWSHKTRFAFVQFCGFCARTKYYAVWSLSDGACILTGIGFNGYDPKTGRTRWNRVRNIQIIRIETAESYKVLLDSWNCRTNVWLRDNVYKRLAKPGQKPGSAQSMATFITSAFWHGIAPGYYLAFVTAGLLSYLGRQFRHLIRPYFLPAGSAGAAKDVPHWSHPALAKKAYDVVGWFNVQVTLNYLAAAFLLLDFKASVSAWTRCWWYAHVAIFATLGFLHFGGRRWLKSGLYSRGKPGAPGVVPSVSVSPPTPQDDLVAGRSSDVDTGKKTGLVRRRSIEIDTAAAGDAGDFGPAGVAGDLAERADEHVEVLEDQARDAIRKHSIGRQPQAGDDGVEVLITEERVPEHGEGEGEENPDGEDTDLEWVRHDLESVGDQGISPDDLLRDIINEFETPTDTPRSGSPSLERQQAARHGHAKSE</sequence>
<feature type="transmembrane region" description="Helical" evidence="8">
    <location>
        <begin position="361"/>
        <end position="383"/>
    </location>
</feature>
<dbReference type="Proteomes" id="UP000006757">
    <property type="component" value="Unassembled WGS sequence"/>
</dbReference>
<name>K1VMQ4_TRIAC</name>
<dbReference type="STRING" id="1220162.K1VMQ4"/>
<feature type="transmembrane region" description="Helical" evidence="8">
    <location>
        <begin position="454"/>
        <end position="473"/>
    </location>
</feature>
<evidence type="ECO:0000256" key="6">
    <source>
        <dbReference type="ARBA" id="ARBA00023315"/>
    </source>
</evidence>
<feature type="compositionally biased region" description="Acidic residues" evidence="7">
    <location>
        <begin position="602"/>
        <end position="612"/>
    </location>
</feature>
<keyword evidence="2 9" id="KW-0808">Transferase</keyword>